<accession>A0A125W7Z1</accession>
<dbReference type="HOGENOM" id="CLU_162544_1_0_9"/>
<gene>
    <name evidence="1" type="ORF">HMPREF9498_00984</name>
</gene>
<protein>
    <submittedName>
        <fullName evidence="1">Uncharacterized protein</fullName>
    </submittedName>
</protein>
<dbReference type="RefSeq" id="WP_002402065.1">
    <property type="nucleotide sequence ID" value="NZ_GL454431.1"/>
</dbReference>
<evidence type="ECO:0000313" key="2">
    <source>
        <dbReference type="Proteomes" id="UP000004846"/>
    </source>
</evidence>
<sequence length="82" mass="9466">MKTNYVGVVEKIRMLSMYPKMLVRFSLVTQDETINCIVSKHELANMLLMLPEQSELAVYGHLNKRNQLVIDKMLVRKSLISA</sequence>
<dbReference type="EMBL" id="AEBR01000026">
    <property type="protein sequence ID" value="EFM83404.1"/>
    <property type="molecule type" value="Genomic_DNA"/>
</dbReference>
<dbReference type="AlphaFoldDB" id="A0A125W7Z1"/>
<reference evidence="1 2" key="1">
    <citation type="submission" date="2010-07" db="EMBL/GenBank/DDBJ databases">
        <authorList>
            <person name="Sid Ahmed O."/>
        </authorList>
    </citation>
    <scope>NUCLEOTIDE SEQUENCE [LARGE SCALE GENOMIC DNA]</scope>
    <source>
        <strain evidence="1 2">TX4248</strain>
    </source>
</reference>
<proteinExistence type="predicted"/>
<dbReference type="Proteomes" id="UP000004846">
    <property type="component" value="Unassembled WGS sequence"/>
</dbReference>
<name>A0A125W7Z1_ENTFL</name>
<comment type="caution">
    <text evidence="1">The sequence shown here is derived from an EMBL/GenBank/DDBJ whole genome shotgun (WGS) entry which is preliminary data.</text>
</comment>
<evidence type="ECO:0000313" key="1">
    <source>
        <dbReference type="EMBL" id="EFM83404.1"/>
    </source>
</evidence>
<organism evidence="1 2">
    <name type="scientific">Enterococcus faecalis TX4248</name>
    <dbReference type="NCBI Taxonomy" id="749495"/>
    <lineage>
        <taxon>Bacteria</taxon>
        <taxon>Bacillati</taxon>
        <taxon>Bacillota</taxon>
        <taxon>Bacilli</taxon>
        <taxon>Lactobacillales</taxon>
        <taxon>Enterococcaceae</taxon>
        <taxon>Enterococcus</taxon>
    </lineage>
</organism>